<accession>A0AC59YXP0</accession>
<sequence length="148" mass="16610">MERNWLYVFISQSRQPLWPLSPQPPPPQPPVPPRPDSPPLAKPDRAEPAADTRNQPPRPRPRLTLTGCPSQSTPTCPRPPPILGRQLQTGALFGQWRQGAGSCVLIPPAKAGREGWNERTNREPGSKNRATNHWLEEEVGRDWNQIDI</sequence>
<dbReference type="EMBL" id="OX596105">
    <property type="protein sequence ID" value="CAN0064320.1"/>
    <property type="molecule type" value="Genomic_DNA"/>
</dbReference>
<proteinExistence type="predicted"/>
<reference evidence="1" key="1">
    <citation type="submission" date="2023-05" db="EMBL/GenBank/DDBJ databases">
        <authorList>
            <consortium name="ELIXIR-Norway"/>
        </authorList>
    </citation>
    <scope>NUCLEOTIDE SEQUENCE</scope>
</reference>
<reference evidence="1" key="2">
    <citation type="submission" date="2025-03" db="EMBL/GenBank/DDBJ databases">
        <authorList>
            <consortium name="ELIXIR-Norway"/>
            <consortium name="Elixir Norway"/>
        </authorList>
    </citation>
    <scope>NUCLEOTIDE SEQUENCE</scope>
</reference>
<dbReference type="Proteomes" id="UP001162501">
    <property type="component" value="Chromosome 21"/>
</dbReference>
<protein>
    <submittedName>
        <fullName evidence="1">Uncharacterized protein</fullName>
    </submittedName>
</protein>
<organism evidence="1 2">
    <name type="scientific">Rangifer tarandus platyrhynchus</name>
    <name type="common">Svalbard reindeer</name>
    <dbReference type="NCBI Taxonomy" id="3082113"/>
    <lineage>
        <taxon>Eukaryota</taxon>
        <taxon>Metazoa</taxon>
        <taxon>Chordata</taxon>
        <taxon>Craniata</taxon>
        <taxon>Vertebrata</taxon>
        <taxon>Euteleostomi</taxon>
        <taxon>Mammalia</taxon>
        <taxon>Eutheria</taxon>
        <taxon>Laurasiatheria</taxon>
        <taxon>Artiodactyla</taxon>
        <taxon>Ruminantia</taxon>
        <taxon>Pecora</taxon>
        <taxon>Cervidae</taxon>
        <taxon>Odocoileinae</taxon>
        <taxon>Rangifer</taxon>
    </lineage>
</organism>
<gene>
    <name evidence="1" type="ORF">MRATA1EN22A_LOCUS11488</name>
</gene>
<evidence type="ECO:0000313" key="2">
    <source>
        <dbReference type="Proteomes" id="UP001162501"/>
    </source>
</evidence>
<name>A0AC59YXP0_RANTA</name>
<evidence type="ECO:0000313" key="1">
    <source>
        <dbReference type="EMBL" id="CAN0064320.1"/>
    </source>
</evidence>